<evidence type="ECO:0000256" key="2">
    <source>
        <dbReference type="ARBA" id="ARBA00023002"/>
    </source>
</evidence>
<evidence type="ECO:0000256" key="1">
    <source>
        <dbReference type="ARBA" id="ARBA00022723"/>
    </source>
</evidence>
<dbReference type="InterPro" id="IPR013819">
    <property type="entry name" value="LipOase_C"/>
</dbReference>
<dbReference type="RefSeq" id="WP_149771457.1">
    <property type="nucleotide sequence ID" value="NZ_VDFQ02000007.1"/>
</dbReference>
<keyword evidence="1" id="KW-0479">Metal-binding</keyword>
<dbReference type="PROSITE" id="PS51393">
    <property type="entry name" value="LIPOXYGENASE_3"/>
    <property type="match status" value="1"/>
</dbReference>
<accession>A0A5Q6RJA6</accession>
<dbReference type="Proteomes" id="UP000307768">
    <property type="component" value="Unassembled WGS sequence"/>
</dbReference>
<dbReference type="EMBL" id="VDFQ02000007">
    <property type="protein sequence ID" value="KAA1418168.1"/>
    <property type="molecule type" value="Genomic_DNA"/>
</dbReference>
<dbReference type="PANTHER" id="PTHR11771">
    <property type="entry name" value="LIPOXYGENASE"/>
    <property type="match status" value="1"/>
</dbReference>
<reference evidence="4 5" key="1">
    <citation type="submission" date="2019-09" db="EMBL/GenBank/DDBJ databases">
        <title>Mumia zhuanghuii sp. nov. isolated from the intestinal contents of plateau pika (Ochotona curzoniae) in the Qinghai-Tibet plateau of China.</title>
        <authorList>
            <person name="Tian Z."/>
        </authorList>
    </citation>
    <scope>NUCLEOTIDE SEQUENCE [LARGE SCALE GENOMIC DNA]</scope>
    <source>
        <strain evidence="5">350</strain>
    </source>
</reference>
<dbReference type="GO" id="GO:0034440">
    <property type="term" value="P:lipid oxidation"/>
    <property type="evidence" value="ECO:0007669"/>
    <property type="project" value="InterPro"/>
</dbReference>
<dbReference type="SUPFAM" id="SSF48484">
    <property type="entry name" value="Lipoxigenase"/>
    <property type="match status" value="1"/>
</dbReference>
<keyword evidence="2" id="KW-0560">Oxidoreductase</keyword>
<name>A0A5Q6RJA6_9ACTN</name>
<dbReference type="GO" id="GO:0016702">
    <property type="term" value="F:oxidoreductase activity, acting on single donors with incorporation of molecular oxygen, incorporation of two atoms of oxygen"/>
    <property type="evidence" value="ECO:0007669"/>
    <property type="project" value="InterPro"/>
</dbReference>
<organism evidence="4 5">
    <name type="scientific">Mumia zhuanghuii</name>
    <dbReference type="NCBI Taxonomy" id="2585211"/>
    <lineage>
        <taxon>Bacteria</taxon>
        <taxon>Bacillati</taxon>
        <taxon>Actinomycetota</taxon>
        <taxon>Actinomycetes</taxon>
        <taxon>Propionibacteriales</taxon>
        <taxon>Nocardioidaceae</taxon>
        <taxon>Mumia</taxon>
    </lineage>
</organism>
<dbReference type="OrthoDB" id="5168542at2"/>
<dbReference type="Gene3D" id="1.20.245.10">
    <property type="entry name" value="Lipoxygenase-1, Domain 5"/>
    <property type="match status" value="1"/>
</dbReference>
<gene>
    <name evidence="4" type="ORF">FE697_020235</name>
</gene>
<proteinExistence type="predicted"/>
<dbReference type="AlphaFoldDB" id="A0A5Q6RJA6"/>
<evidence type="ECO:0000259" key="3">
    <source>
        <dbReference type="PROSITE" id="PS51393"/>
    </source>
</evidence>
<dbReference type="Pfam" id="PF00305">
    <property type="entry name" value="Lipoxygenase"/>
    <property type="match status" value="1"/>
</dbReference>
<evidence type="ECO:0000313" key="5">
    <source>
        <dbReference type="Proteomes" id="UP000307768"/>
    </source>
</evidence>
<evidence type="ECO:0000313" key="4">
    <source>
        <dbReference type="EMBL" id="KAA1418168.1"/>
    </source>
</evidence>
<feature type="domain" description="Lipoxygenase" evidence="3">
    <location>
        <begin position="242"/>
        <end position="429"/>
    </location>
</feature>
<dbReference type="InterPro" id="IPR036226">
    <property type="entry name" value="LipOase_C_sf"/>
</dbReference>
<sequence length="512" mass="57475">MLTRQRFRLYRTILAGFLSAGFKDHPIEPLAQPVDTRIDHVSHDELWPDIPLPGVRVAATFIPSDHAERRGLKIRVQMRLRRLLVDLAPPDAPPIPADEQAFLDAVYPREFDKAGVRRPVLPPELRGPDADVIAEIAVRGPFGSFLRRATAQEVTAGEAAEDEYVVDLSHYLDQPVRDGLLRPGGKAVLSPTAAGLRTRTVIRSDDLEQETARRALLAAMNEDMTTFRHNLSIHNVILTDVTIATINELMARHPVRRLLQHTFHTLLIGNLENCNAHFAGAKSFAVTLFSHDAKEVAALAARHLHGFDLHSFTPDTQFERRGTTETPFAYPYRDNVLELWAVNLDYVREYLALYYADDDAVRADPDLARWADALDTLLPNPVSRPDGGITREWLARVCATVIHLSTVEHDILNNVIWDYGTFGFAVPAVVPASADQMDQVRALDTLAVLFVTWRPFNMLLESHVEDMALDGAGRRVMLAWLDRLRTLQTEMEDRGYDPSLAYPANFNISITN</sequence>
<protein>
    <recommendedName>
        <fullName evidence="3">Lipoxygenase domain-containing protein</fullName>
    </recommendedName>
</protein>
<dbReference type="InterPro" id="IPR000907">
    <property type="entry name" value="LipOase"/>
</dbReference>
<dbReference type="GO" id="GO:0046872">
    <property type="term" value="F:metal ion binding"/>
    <property type="evidence" value="ECO:0007669"/>
    <property type="project" value="UniProtKB-KW"/>
</dbReference>
<comment type="caution">
    <text evidence="4">The sequence shown here is derived from an EMBL/GenBank/DDBJ whole genome shotgun (WGS) entry which is preliminary data.</text>
</comment>